<evidence type="ECO:0000256" key="1">
    <source>
        <dbReference type="SAM" id="MobiDB-lite"/>
    </source>
</evidence>
<protein>
    <submittedName>
        <fullName evidence="2">Uncharacterized protein</fullName>
    </submittedName>
</protein>
<organism evidence="2 3">
    <name type="scientific">Pectobacterium phage vB_PatP_CB4</name>
    <dbReference type="NCBI Taxonomy" id="1958919"/>
    <lineage>
        <taxon>Viruses</taxon>
        <taxon>Duplodnaviria</taxon>
        <taxon>Heunggongvirae</taxon>
        <taxon>Uroviricota</taxon>
        <taxon>Caudoviricetes</taxon>
        <taxon>Schitoviridae</taxon>
        <taxon>Cbunavirus</taxon>
        <taxon>Cbunavirus CB4</taxon>
    </lineage>
</organism>
<dbReference type="EMBL" id="KY549659">
    <property type="protein sequence ID" value="AQT27865.1"/>
    <property type="molecule type" value="Genomic_DNA"/>
</dbReference>
<evidence type="ECO:0000313" key="2">
    <source>
        <dbReference type="EMBL" id="AQT27865.1"/>
    </source>
</evidence>
<dbReference type="Proteomes" id="UP000241311">
    <property type="component" value="Segment"/>
</dbReference>
<proteinExistence type="predicted"/>
<accession>A0A2P0N9X4</accession>
<evidence type="ECO:0000313" key="3">
    <source>
        <dbReference type="Proteomes" id="UP000241311"/>
    </source>
</evidence>
<feature type="compositionally biased region" description="Basic residues" evidence="1">
    <location>
        <begin position="1"/>
        <end position="11"/>
    </location>
</feature>
<name>A0A2P0N9X4_9CAUD</name>
<reference evidence="2 3" key="1">
    <citation type="submission" date="2017-01" db="EMBL/GenBank/DDBJ databases">
        <title>Isolation and characterization of Pectobacterium phages.</title>
        <authorList>
            <person name="Buttimer C.T.H."/>
            <person name="Lucid A."/>
            <person name="Coffey A."/>
        </authorList>
    </citation>
    <scope>NUCLEOTIDE SEQUENCE [LARGE SCALE GENOMIC DNA]</scope>
</reference>
<feature type="region of interest" description="Disordered" evidence="1">
    <location>
        <begin position="1"/>
        <end position="23"/>
    </location>
</feature>
<sequence>MGYKENHKRKAERWGEDSNNRIGRQRWRQTGKTGLVGSYGMPFITDHVETVTEPQYLCSIGNNRAMKITQALLDEIKTRWLICQQPHDFKVSGMIYYADQIKSDHKRRILYVGANLEVTTICVNPKRGVWRVFIKNW</sequence>
<gene>
    <name evidence="2" type="ORF">CB4_023</name>
</gene>
<keyword evidence="3" id="KW-1185">Reference proteome</keyword>